<dbReference type="InterPro" id="IPR012337">
    <property type="entry name" value="RNaseH-like_sf"/>
</dbReference>
<dbReference type="STRING" id="44941.A0A397TZG3"/>
<dbReference type="Gene3D" id="3.30.420.10">
    <property type="entry name" value="Ribonuclease H-like superfamily/Ribonuclease H"/>
    <property type="match status" value="1"/>
</dbReference>
<organism evidence="2 3">
    <name type="scientific">Gigaspora rosea</name>
    <dbReference type="NCBI Taxonomy" id="44941"/>
    <lineage>
        <taxon>Eukaryota</taxon>
        <taxon>Fungi</taxon>
        <taxon>Fungi incertae sedis</taxon>
        <taxon>Mucoromycota</taxon>
        <taxon>Glomeromycotina</taxon>
        <taxon>Glomeromycetes</taxon>
        <taxon>Diversisporales</taxon>
        <taxon>Gigasporaceae</taxon>
        <taxon>Gigaspora</taxon>
    </lineage>
</organism>
<gene>
    <name evidence="2" type="ORF">C2G38_2049341</name>
</gene>
<name>A0A397TZG3_9GLOM</name>
<dbReference type="Proteomes" id="UP000266673">
    <property type="component" value="Unassembled WGS sequence"/>
</dbReference>
<keyword evidence="3" id="KW-1185">Reference proteome</keyword>
<dbReference type="SUPFAM" id="SSF53098">
    <property type="entry name" value="Ribonuclease H-like"/>
    <property type="match status" value="1"/>
</dbReference>
<dbReference type="EMBL" id="QKWP01002440">
    <property type="protein sequence ID" value="RIB03344.1"/>
    <property type="molecule type" value="Genomic_DNA"/>
</dbReference>
<reference evidence="2 3" key="1">
    <citation type="submission" date="2018-06" db="EMBL/GenBank/DDBJ databases">
        <title>Comparative genomics reveals the genomic features of Rhizophagus irregularis, R. cerebriforme, R. diaphanum and Gigaspora rosea, and their symbiotic lifestyle signature.</title>
        <authorList>
            <person name="Morin E."/>
            <person name="San Clemente H."/>
            <person name="Chen E.C.H."/>
            <person name="De La Providencia I."/>
            <person name="Hainaut M."/>
            <person name="Kuo A."/>
            <person name="Kohler A."/>
            <person name="Murat C."/>
            <person name="Tang N."/>
            <person name="Roy S."/>
            <person name="Loubradou J."/>
            <person name="Henrissat B."/>
            <person name="Grigoriev I.V."/>
            <person name="Corradi N."/>
            <person name="Roux C."/>
            <person name="Martin F.M."/>
        </authorList>
    </citation>
    <scope>NUCLEOTIDE SEQUENCE [LARGE SCALE GENOMIC DNA]</scope>
    <source>
        <strain evidence="2 3">DAOM 194757</strain>
    </source>
</reference>
<dbReference type="AlphaFoldDB" id="A0A397TZG3"/>
<evidence type="ECO:0000256" key="1">
    <source>
        <dbReference type="SAM" id="SignalP"/>
    </source>
</evidence>
<feature type="signal peptide" evidence="1">
    <location>
        <begin position="1"/>
        <end position="21"/>
    </location>
</feature>
<sequence>MNKKMFILLIITGTLFFNGLALSDISVTTCQAYPTAPSSSGVSNKPNSTDILVMDCEFVHFYDPESRQHIGRYGLAQVAIVNYDGHVMYDKYIHPDEPDYFWNNSWKYEFLKSNNSTFAEIQAEIIQMLKIVHTCQLMRDVSFCQKCLRPEGGHIV</sequence>
<comment type="caution">
    <text evidence="2">The sequence shown here is derived from an EMBL/GenBank/DDBJ whole genome shotgun (WGS) entry which is preliminary data.</text>
</comment>
<dbReference type="OrthoDB" id="8191639at2759"/>
<evidence type="ECO:0000313" key="2">
    <source>
        <dbReference type="EMBL" id="RIB03344.1"/>
    </source>
</evidence>
<keyword evidence="1" id="KW-0732">Signal</keyword>
<evidence type="ECO:0008006" key="4">
    <source>
        <dbReference type="Google" id="ProtNLM"/>
    </source>
</evidence>
<protein>
    <recommendedName>
        <fullName evidence="4">Exonuclease domain-containing protein</fullName>
    </recommendedName>
</protein>
<dbReference type="InterPro" id="IPR036397">
    <property type="entry name" value="RNaseH_sf"/>
</dbReference>
<accession>A0A397TZG3</accession>
<proteinExistence type="predicted"/>
<feature type="chain" id="PRO_5017318174" description="Exonuclease domain-containing protein" evidence="1">
    <location>
        <begin position="22"/>
        <end position="156"/>
    </location>
</feature>
<evidence type="ECO:0000313" key="3">
    <source>
        <dbReference type="Proteomes" id="UP000266673"/>
    </source>
</evidence>
<dbReference type="GO" id="GO:0003676">
    <property type="term" value="F:nucleic acid binding"/>
    <property type="evidence" value="ECO:0007669"/>
    <property type="project" value="InterPro"/>
</dbReference>